<evidence type="ECO:0000313" key="2">
    <source>
        <dbReference type="Proteomes" id="UP000267821"/>
    </source>
</evidence>
<organism evidence="1 2">
    <name type="scientific">Terfezia boudieri ATCC MYA-4762</name>
    <dbReference type="NCBI Taxonomy" id="1051890"/>
    <lineage>
        <taxon>Eukaryota</taxon>
        <taxon>Fungi</taxon>
        <taxon>Dikarya</taxon>
        <taxon>Ascomycota</taxon>
        <taxon>Pezizomycotina</taxon>
        <taxon>Pezizomycetes</taxon>
        <taxon>Pezizales</taxon>
        <taxon>Pezizaceae</taxon>
        <taxon>Terfezia</taxon>
    </lineage>
</organism>
<reference evidence="1 2" key="1">
    <citation type="journal article" date="2018" name="Nat. Ecol. Evol.">
        <title>Pezizomycetes genomes reveal the molecular basis of ectomycorrhizal truffle lifestyle.</title>
        <authorList>
            <person name="Murat C."/>
            <person name="Payen T."/>
            <person name="Noel B."/>
            <person name="Kuo A."/>
            <person name="Morin E."/>
            <person name="Chen J."/>
            <person name="Kohler A."/>
            <person name="Krizsan K."/>
            <person name="Balestrini R."/>
            <person name="Da Silva C."/>
            <person name="Montanini B."/>
            <person name="Hainaut M."/>
            <person name="Levati E."/>
            <person name="Barry K.W."/>
            <person name="Belfiori B."/>
            <person name="Cichocki N."/>
            <person name="Clum A."/>
            <person name="Dockter R.B."/>
            <person name="Fauchery L."/>
            <person name="Guy J."/>
            <person name="Iotti M."/>
            <person name="Le Tacon F."/>
            <person name="Lindquist E.A."/>
            <person name="Lipzen A."/>
            <person name="Malagnac F."/>
            <person name="Mello A."/>
            <person name="Molinier V."/>
            <person name="Miyauchi S."/>
            <person name="Poulain J."/>
            <person name="Riccioni C."/>
            <person name="Rubini A."/>
            <person name="Sitrit Y."/>
            <person name="Splivallo R."/>
            <person name="Traeger S."/>
            <person name="Wang M."/>
            <person name="Zifcakova L."/>
            <person name="Wipf D."/>
            <person name="Zambonelli A."/>
            <person name="Paolocci F."/>
            <person name="Nowrousian M."/>
            <person name="Ottonello S."/>
            <person name="Baldrian P."/>
            <person name="Spatafora J.W."/>
            <person name="Henrissat B."/>
            <person name="Nagy L.G."/>
            <person name="Aury J.M."/>
            <person name="Wincker P."/>
            <person name="Grigoriev I.V."/>
            <person name="Bonfante P."/>
            <person name="Martin F.M."/>
        </authorList>
    </citation>
    <scope>NUCLEOTIDE SEQUENCE [LARGE SCALE GENOMIC DNA]</scope>
    <source>
        <strain evidence="1 2">ATCC MYA-4762</strain>
    </source>
</reference>
<accession>A0A3N4M5G3</accession>
<proteinExistence type="predicted"/>
<dbReference type="InParanoid" id="A0A3N4M5G3"/>
<protein>
    <submittedName>
        <fullName evidence="1">Uncharacterized protein</fullName>
    </submittedName>
</protein>
<evidence type="ECO:0000313" key="1">
    <source>
        <dbReference type="EMBL" id="RPB29118.1"/>
    </source>
</evidence>
<dbReference type="EMBL" id="ML121528">
    <property type="protein sequence ID" value="RPB29118.1"/>
    <property type="molecule type" value="Genomic_DNA"/>
</dbReference>
<sequence length="53" mass="6464">MPRVGYKSQVLEEVWRVIEDFEIIFQIDLYDDWVWDWIIELCDIYTLVAILGI</sequence>
<name>A0A3N4M5G3_9PEZI</name>
<keyword evidence="2" id="KW-1185">Reference proteome</keyword>
<dbReference type="Proteomes" id="UP000267821">
    <property type="component" value="Unassembled WGS sequence"/>
</dbReference>
<gene>
    <name evidence="1" type="ORF">L211DRAFT_832998</name>
</gene>
<dbReference type="AlphaFoldDB" id="A0A3N4M5G3"/>